<dbReference type="EMBL" id="DAKRPA010000377">
    <property type="protein sequence ID" value="DAZ92830.1"/>
    <property type="molecule type" value="Genomic_DNA"/>
</dbReference>
<keyword evidence="6" id="KW-0443">Lipid metabolism</keyword>
<dbReference type="SMART" id="SM00155">
    <property type="entry name" value="PLDc"/>
    <property type="match status" value="2"/>
</dbReference>
<dbReference type="InterPro" id="IPR015679">
    <property type="entry name" value="PLipase_D_fam"/>
</dbReference>
<evidence type="ECO:0000256" key="2">
    <source>
        <dbReference type="ARBA" id="ARBA00012027"/>
    </source>
</evidence>
<feature type="signal peptide" evidence="7">
    <location>
        <begin position="1"/>
        <end position="27"/>
    </location>
</feature>
<dbReference type="InterPro" id="IPR001736">
    <property type="entry name" value="PLipase_D/transphosphatidylase"/>
</dbReference>
<dbReference type="PROSITE" id="PS50035">
    <property type="entry name" value="PLD"/>
    <property type="match status" value="2"/>
</dbReference>
<dbReference type="Pfam" id="PF00614">
    <property type="entry name" value="PLDc"/>
    <property type="match status" value="1"/>
</dbReference>
<keyword evidence="5" id="KW-0442">Lipid degradation</keyword>
<name>A0AAV2YFB4_9STRA</name>
<dbReference type="AlphaFoldDB" id="A0AAV2YFB4"/>
<evidence type="ECO:0000259" key="8">
    <source>
        <dbReference type="PROSITE" id="PS50035"/>
    </source>
</evidence>
<keyword evidence="4" id="KW-0378">Hydrolase</keyword>
<dbReference type="CDD" id="cd09105">
    <property type="entry name" value="PLDc_vPLD1_2_like_2"/>
    <property type="match status" value="1"/>
</dbReference>
<evidence type="ECO:0000313" key="10">
    <source>
        <dbReference type="Proteomes" id="UP001146120"/>
    </source>
</evidence>
<protein>
    <recommendedName>
        <fullName evidence="2">phospholipase D</fullName>
        <ecNumber evidence="2">3.1.4.4</ecNumber>
    </recommendedName>
</protein>
<dbReference type="CDD" id="cd09104">
    <property type="entry name" value="PLDc_vPLD1_2_like_1"/>
    <property type="match status" value="1"/>
</dbReference>
<dbReference type="SUPFAM" id="SSF56024">
    <property type="entry name" value="Phospholipase D/nuclease"/>
    <property type="match status" value="2"/>
</dbReference>
<evidence type="ECO:0000256" key="3">
    <source>
        <dbReference type="ARBA" id="ARBA00022737"/>
    </source>
</evidence>
<organism evidence="9 10">
    <name type="scientific">Lagenidium giganteum</name>
    <dbReference type="NCBI Taxonomy" id="4803"/>
    <lineage>
        <taxon>Eukaryota</taxon>
        <taxon>Sar</taxon>
        <taxon>Stramenopiles</taxon>
        <taxon>Oomycota</taxon>
        <taxon>Peronosporomycetes</taxon>
        <taxon>Pythiales</taxon>
        <taxon>Pythiaceae</taxon>
    </lineage>
</organism>
<dbReference type="Pfam" id="PF13091">
    <property type="entry name" value="PLDc_2"/>
    <property type="match status" value="1"/>
</dbReference>
<reference evidence="9" key="1">
    <citation type="submission" date="2022-11" db="EMBL/GenBank/DDBJ databases">
        <authorList>
            <person name="Morgan W.R."/>
            <person name="Tartar A."/>
        </authorList>
    </citation>
    <scope>NUCLEOTIDE SEQUENCE</scope>
    <source>
        <strain evidence="9">ARSEF 373</strain>
    </source>
</reference>
<gene>
    <name evidence="9" type="ORF">N0F65_009632</name>
</gene>
<reference evidence="9" key="2">
    <citation type="journal article" date="2023" name="Microbiol Resour">
        <title>Decontamination and Annotation of the Draft Genome Sequence of the Oomycete Lagenidium giganteum ARSEF 373.</title>
        <authorList>
            <person name="Morgan W.R."/>
            <person name="Tartar A."/>
        </authorList>
    </citation>
    <scope>NUCLEOTIDE SEQUENCE</scope>
    <source>
        <strain evidence="9">ARSEF 373</strain>
    </source>
</reference>
<keyword evidence="10" id="KW-1185">Reference proteome</keyword>
<dbReference type="InterPro" id="IPR025202">
    <property type="entry name" value="PLD-like_dom"/>
</dbReference>
<dbReference type="PANTHER" id="PTHR18896">
    <property type="entry name" value="PHOSPHOLIPASE D"/>
    <property type="match status" value="1"/>
</dbReference>
<comment type="catalytic activity">
    <reaction evidence="1">
        <text>a 1,2-diacyl-sn-glycero-3-phosphocholine + H2O = a 1,2-diacyl-sn-glycero-3-phosphate + choline + H(+)</text>
        <dbReference type="Rhea" id="RHEA:14445"/>
        <dbReference type="ChEBI" id="CHEBI:15354"/>
        <dbReference type="ChEBI" id="CHEBI:15377"/>
        <dbReference type="ChEBI" id="CHEBI:15378"/>
        <dbReference type="ChEBI" id="CHEBI:57643"/>
        <dbReference type="ChEBI" id="CHEBI:58608"/>
        <dbReference type="EC" id="3.1.4.4"/>
    </reaction>
</comment>
<feature type="chain" id="PRO_5043707853" description="phospholipase D" evidence="7">
    <location>
        <begin position="28"/>
        <end position="587"/>
    </location>
</feature>
<keyword evidence="3" id="KW-0677">Repeat</keyword>
<evidence type="ECO:0000256" key="4">
    <source>
        <dbReference type="ARBA" id="ARBA00022801"/>
    </source>
</evidence>
<dbReference type="Proteomes" id="UP001146120">
    <property type="component" value="Unassembled WGS sequence"/>
</dbReference>
<dbReference type="PANTHER" id="PTHR18896:SF76">
    <property type="entry name" value="PHOSPHOLIPASE"/>
    <property type="match status" value="1"/>
</dbReference>
<evidence type="ECO:0000256" key="1">
    <source>
        <dbReference type="ARBA" id="ARBA00000798"/>
    </source>
</evidence>
<dbReference type="GO" id="GO:0004630">
    <property type="term" value="F:phospholipase D activity"/>
    <property type="evidence" value="ECO:0007669"/>
    <property type="project" value="UniProtKB-EC"/>
</dbReference>
<keyword evidence="7" id="KW-0732">Signal</keyword>
<dbReference type="GO" id="GO:0005886">
    <property type="term" value="C:plasma membrane"/>
    <property type="evidence" value="ECO:0007669"/>
    <property type="project" value="TreeGrafter"/>
</dbReference>
<sequence length="587" mass="65878">MQRCNLLIVVVALVVALLSTAAPTVAAARKGVSCRVLKNPFTMASRKCLCQPCYACEFSIMKGGCSLIPVGGASLSDGSDQKLDQPELDPKEWFLTEDEMTLSRWGVPRADLELYTTGNEVTSYVVGDEYFRAVLDEFDNANENDRIFLTGWSVDDVPFDPTKDQSGATTGFKKLISNAVNRGADFRSLVWPNLLERRQNIKMRDFINRLPLPKAHGPARFVFDDRLPAGGIASHHQKSVIFDKDDDLVAYVGGIDLTNERWDTIKHDQAALRRSAKIRRLFDGWLDAQLKLHGPAAKDVANNFLSRWNSGVKPSQGIIDDLLDFENPNYEALPAVNMTNKKLAGSGTSAVQVARTFSCKTKKYHEFAPRGENSLFHARIKAIRNAKNYIYIEDQYFVLVPELLDELLKAMPRINRLVVVAQRTIDATKVTGYERFLYDMVAPIQRLYPNKFQLYTTRKDRKLYIHTKAFIVDDVYLSVGSSNWNRRSMTSDSEIGANVVDTEIVSTPDGITVNKVARDFRIRKFQEMTGLGYDDLVKMTFIDAANALDAATTSSTGIIEPLEVDNKPYYAAFTTDIRQLVDPQDSC</sequence>
<evidence type="ECO:0000256" key="6">
    <source>
        <dbReference type="ARBA" id="ARBA00023098"/>
    </source>
</evidence>
<dbReference type="GO" id="GO:0009395">
    <property type="term" value="P:phospholipid catabolic process"/>
    <property type="evidence" value="ECO:0007669"/>
    <property type="project" value="TreeGrafter"/>
</dbReference>
<evidence type="ECO:0000256" key="7">
    <source>
        <dbReference type="SAM" id="SignalP"/>
    </source>
</evidence>
<evidence type="ECO:0000256" key="5">
    <source>
        <dbReference type="ARBA" id="ARBA00022963"/>
    </source>
</evidence>
<accession>A0AAV2YFB4</accession>
<comment type="caution">
    <text evidence="9">The sequence shown here is derived from an EMBL/GenBank/DDBJ whole genome shotgun (WGS) entry which is preliminary data.</text>
</comment>
<dbReference type="Gene3D" id="3.30.870.10">
    <property type="entry name" value="Endonuclease Chain A"/>
    <property type="match status" value="2"/>
</dbReference>
<feature type="domain" description="PLD phosphodiesterase" evidence="8">
    <location>
        <begin position="461"/>
        <end position="488"/>
    </location>
</feature>
<proteinExistence type="predicted"/>
<feature type="domain" description="PLD phosphodiesterase" evidence="8">
    <location>
        <begin position="231"/>
        <end position="261"/>
    </location>
</feature>
<dbReference type="EC" id="3.1.4.4" evidence="2"/>
<evidence type="ECO:0000313" key="9">
    <source>
        <dbReference type="EMBL" id="DAZ92830.1"/>
    </source>
</evidence>